<feature type="transmembrane region" description="Helical" evidence="5">
    <location>
        <begin position="81"/>
        <end position="100"/>
    </location>
</feature>
<dbReference type="InterPro" id="IPR000276">
    <property type="entry name" value="GPCR_Rhodpsn"/>
</dbReference>
<protein>
    <recommendedName>
        <fullName evidence="9">G protein-coupled receptor</fullName>
    </recommendedName>
</protein>
<evidence type="ECO:0008006" key="9">
    <source>
        <dbReference type="Google" id="ProtNLM"/>
    </source>
</evidence>
<dbReference type="GO" id="GO:0016020">
    <property type="term" value="C:membrane"/>
    <property type="evidence" value="ECO:0007669"/>
    <property type="project" value="UniProtKB-SubCell"/>
</dbReference>
<sequence>MDIHGIIIGSAILVISFFGLIGNFIFVYAIYKRREIRGKHTHILFGYLFVINYQSMMYLIIGFDMLFSLIKPFFYYKLHNFPYLLIIQIPCFLFGLSFPLHSLLTTTNNPLIIACNPPLAASPQASSVWNLSNLFLCAIVVSLYLIIGLIMITTGNKMKRDSKCVTLKYTKGVVRSASLITIFFCAS</sequence>
<reference evidence="6" key="1">
    <citation type="submission" date="2023-10" db="EMBL/GenBank/DDBJ databases">
        <title>Genome assembly of Pristionchus species.</title>
        <authorList>
            <person name="Yoshida K."/>
            <person name="Sommer R.J."/>
        </authorList>
    </citation>
    <scope>NUCLEOTIDE SEQUENCE</scope>
    <source>
        <strain evidence="6">RS5133</strain>
    </source>
</reference>
<organism evidence="6 8">
    <name type="scientific">Pristionchus fissidentatus</name>
    <dbReference type="NCBI Taxonomy" id="1538716"/>
    <lineage>
        <taxon>Eukaryota</taxon>
        <taxon>Metazoa</taxon>
        <taxon>Ecdysozoa</taxon>
        <taxon>Nematoda</taxon>
        <taxon>Chromadorea</taxon>
        <taxon>Rhabditida</taxon>
        <taxon>Rhabditina</taxon>
        <taxon>Diplogasteromorpha</taxon>
        <taxon>Diplogasteroidea</taxon>
        <taxon>Neodiplogasteridae</taxon>
        <taxon>Pristionchus</taxon>
    </lineage>
</organism>
<dbReference type="PANTHER" id="PTHR23360">
    <property type="entry name" value="G-PROTEIN COUPLED RECEPTORS FAMILY 1 PROFILE DOMAIN-CONTAINING PROTEIN-RELATED"/>
    <property type="match status" value="1"/>
</dbReference>
<dbReference type="PANTHER" id="PTHR23360:SF37">
    <property type="entry name" value="G-PROTEIN COUPLED RECEPTORS FAMILY 1 PROFILE DOMAIN-CONTAINING PROTEIN"/>
    <property type="match status" value="1"/>
</dbReference>
<dbReference type="InterPro" id="IPR019424">
    <property type="entry name" value="7TM_GPCR_Srsx"/>
</dbReference>
<evidence type="ECO:0000256" key="1">
    <source>
        <dbReference type="ARBA" id="ARBA00004370"/>
    </source>
</evidence>
<dbReference type="Pfam" id="PF10320">
    <property type="entry name" value="7TM_GPCR_Srsx"/>
    <property type="match status" value="1"/>
</dbReference>
<feature type="non-terminal residue" evidence="6">
    <location>
        <position position="187"/>
    </location>
</feature>
<comment type="subcellular location">
    <subcellularLocation>
        <location evidence="1">Membrane</location>
    </subcellularLocation>
</comment>
<evidence type="ECO:0000313" key="6">
    <source>
        <dbReference type="EMBL" id="GMT32816.1"/>
    </source>
</evidence>
<keyword evidence="2 5" id="KW-0812">Transmembrane</keyword>
<dbReference type="Proteomes" id="UP001432322">
    <property type="component" value="Unassembled WGS sequence"/>
</dbReference>
<proteinExistence type="predicted"/>
<dbReference type="EMBL" id="BTSY01000006">
    <property type="protein sequence ID" value="GMT32816.1"/>
    <property type="molecule type" value="Genomic_DNA"/>
</dbReference>
<keyword evidence="4 5" id="KW-0472">Membrane</keyword>
<feature type="transmembrane region" description="Helical" evidence="5">
    <location>
        <begin position="6"/>
        <end position="31"/>
    </location>
</feature>
<name>A0AAV5WLG8_9BILA</name>
<evidence type="ECO:0000313" key="8">
    <source>
        <dbReference type="Proteomes" id="UP001432322"/>
    </source>
</evidence>
<dbReference type="EMBL" id="BTSY01000006">
    <property type="protein sequence ID" value="GMT32819.1"/>
    <property type="molecule type" value="Genomic_DNA"/>
</dbReference>
<evidence type="ECO:0000256" key="4">
    <source>
        <dbReference type="ARBA" id="ARBA00023136"/>
    </source>
</evidence>
<gene>
    <name evidence="6" type="ORF">PFISCL1PPCAC_24113</name>
    <name evidence="7" type="ORF">PFISCL1PPCAC_24116</name>
</gene>
<dbReference type="GO" id="GO:0004930">
    <property type="term" value="F:G protein-coupled receptor activity"/>
    <property type="evidence" value="ECO:0007669"/>
    <property type="project" value="InterPro"/>
</dbReference>
<dbReference type="InterPro" id="IPR047130">
    <property type="entry name" value="7TM_GPCR_Srsx_nematod"/>
</dbReference>
<comment type="caution">
    <text evidence="6">The sequence shown here is derived from an EMBL/GenBank/DDBJ whole genome shotgun (WGS) entry which is preliminary data.</text>
</comment>
<keyword evidence="3 5" id="KW-1133">Transmembrane helix</keyword>
<accession>A0AAV5WLG8</accession>
<evidence type="ECO:0000313" key="7">
    <source>
        <dbReference type="EMBL" id="GMT32819.1"/>
    </source>
</evidence>
<evidence type="ECO:0000256" key="3">
    <source>
        <dbReference type="ARBA" id="ARBA00022989"/>
    </source>
</evidence>
<dbReference type="AlphaFoldDB" id="A0AAV5WLG8"/>
<evidence type="ECO:0000256" key="5">
    <source>
        <dbReference type="SAM" id="Phobius"/>
    </source>
</evidence>
<evidence type="ECO:0000256" key="2">
    <source>
        <dbReference type="ARBA" id="ARBA00022692"/>
    </source>
</evidence>
<dbReference type="SMART" id="SM01381">
    <property type="entry name" value="7TM_GPCR_Srsx"/>
    <property type="match status" value="1"/>
</dbReference>
<keyword evidence="8" id="KW-1185">Reference proteome</keyword>
<feature type="transmembrane region" description="Helical" evidence="5">
    <location>
        <begin position="43"/>
        <end position="61"/>
    </location>
</feature>
<dbReference type="Gene3D" id="1.20.1070.10">
    <property type="entry name" value="Rhodopsin 7-helix transmembrane proteins"/>
    <property type="match status" value="1"/>
</dbReference>
<feature type="transmembrane region" description="Helical" evidence="5">
    <location>
        <begin position="134"/>
        <end position="152"/>
    </location>
</feature>